<protein>
    <recommendedName>
        <fullName evidence="10">Transmembrane protein 144b</fullName>
    </recommendedName>
</protein>
<reference evidence="8" key="2">
    <citation type="submission" date="2025-08" db="UniProtKB">
        <authorList>
            <consortium name="Ensembl"/>
        </authorList>
    </citation>
    <scope>IDENTIFICATION</scope>
</reference>
<keyword evidence="5 6" id="KW-0472">Membrane</keyword>
<feature type="transmembrane region" description="Helical" evidence="6">
    <location>
        <begin position="327"/>
        <end position="349"/>
    </location>
</feature>
<name>A0AAY4DDF2_9TELE</name>
<evidence type="ECO:0000256" key="2">
    <source>
        <dbReference type="ARBA" id="ARBA00005731"/>
    </source>
</evidence>
<proteinExistence type="inferred from homology"/>
<evidence type="ECO:0000256" key="6">
    <source>
        <dbReference type="SAM" id="Phobius"/>
    </source>
</evidence>
<comment type="subcellular location">
    <subcellularLocation>
        <location evidence="1">Membrane</location>
        <topology evidence="1">Multi-pass membrane protein</topology>
    </subcellularLocation>
</comment>
<feature type="transmembrane region" description="Helical" evidence="6">
    <location>
        <begin position="44"/>
        <end position="62"/>
    </location>
</feature>
<evidence type="ECO:0000256" key="3">
    <source>
        <dbReference type="ARBA" id="ARBA00022692"/>
    </source>
</evidence>
<keyword evidence="3 6" id="KW-0812">Transmembrane</keyword>
<accession>A0AAY4DDF2</accession>
<dbReference type="PANTHER" id="PTHR16119">
    <property type="entry name" value="TRANSMEMBRANE PROTEIN 144"/>
    <property type="match status" value="1"/>
</dbReference>
<feature type="transmembrane region" description="Helical" evidence="6">
    <location>
        <begin position="161"/>
        <end position="180"/>
    </location>
</feature>
<dbReference type="AlphaFoldDB" id="A0AAY4DDF2"/>
<evidence type="ECO:0000256" key="5">
    <source>
        <dbReference type="ARBA" id="ARBA00023136"/>
    </source>
</evidence>
<gene>
    <name evidence="8" type="primary">tmem144b</name>
</gene>
<feature type="transmembrane region" description="Helical" evidence="6">
    <location>
        <begin position="225"/>
        <end position="249"/>
    </location>
</feature>
<dbReference type="Ensembl" id="ENSDCDT00010053626.1">
    <property type="protein sequence ID" value="ENSDCDP00010043562.1"/>
    <property type="gene ID" value="ENSDCDG00010027143.1"/>
</dbReference>
<evidence type="ECO:0000313" key="9">
    <source>
        <dbReference type="Proteomes" id="UP000694580"/>
    </source>
</evidence>
<feature type="signal peptide" evidence="7">
    <location>
        <begin position="1"/>
        <end position="20"/>
    </location>
</feature>
<dbReference type="Pfam" id="PF07857">
    <property type="entry name" value="TMEM144"/>
    <property type="match status" value="1"/>
</dbReference>
<dbReference type="GO" id="GO:0016020">
    <property type="term" value="C:membrane"/>
    <property type="evidence" value="ECO:0007669"/>
    <property type="project" value="UniProtKB-SubCell"/>
</dbReference>
<keyword evidence="4 6" id="KW-1133">Transmembrane helix</keyword>
<feature type="transmembrane region" description="Helical" evidence="6">
    <location>
        <begin position="99"/>
        <end position="116"/>
    </location>
</feature>
<evidence type="ECO:0000256" key="7">
    <source>
        <dbReference type="SAM" id="SignalP"/>
    </source>
</evidence>
<evidence type="ECO:0000313" key="8">
    <source>
        <dbReference type="Ensembl" id="ENSDCDP00010043562.1"/>
    </source>
</evidence>
<feature type="transmembrane region" description="Helical" evidence="6">
    <location>
        <begin position="74"/>
        <end position="93"/>
    </location>
</feature>
<feature type="transmembrane region" description="Helical" evidence="6">
    <location>
        <begin position="269"/>
        <end position="290"/>
    </location>
</feature>
<dbReference type="GeneTree" id="ENSGT00390000012574"/>
<dbReference type="Proteomes" id="UP000694580">
    <property type="component" value="Chromosome 18"/>
</dbReference>
<comment type="similarity">
    <text evidence="2">Belongs to the TMEM144 family.</text>
</comment>
<evidence type="ECO:0008006" key="10">
    <source>
        <dbReference type="Google" id="ProtNLM"/>
    </source>
</evidence>
<feature type="transmembrane region" description="Helical" evidence="6">
    <location>
        <begin position="302"/>
        <end position="321"/>
    </location>
</feature>
<evidence type="ECO:0000256" key="1">
    <source>
        <dbReference type="ARBA" id="ARBA00004141"/>
    </source>
</evidence>
<dbReference type="PANTHER" id="PTHR16119:SF17">
    <property type="entry name" value="TRANSMEMBRANE PROTEIN 144"/>
    <property type="match status" value="1"/>
</dbReference>
<organism evidence="8 9">
    <name type="scientific">Denticeps clupeoides</name>
    <name type="common">denticle herring</name>
    <dbReference type="NCBI Taxonomy" id="299321"/>
    <lineage>
        <taxon>Eukaryota</taxon>
        <taxon>Metazoa</taxon>
        <taxon>Chordata</taxon>
        <taxon>Craniata</taxon>
        <taxon>Vertebrata</taxon>
        <taxon>Euteleostomi</taxon>
        <taxon>Actinopterygii</taxon>
        <taxon>Neopterygii</taxon>
        <taxon>Teleostei</taxon>
        <taxon>Clupei</taxon>
        <taxon>Clupeiformes</taxon>
        <taxon>Denticipitoidei</taxon>
        <taxon>Denticipitidae</taxon>
        <taxon>Denticeps</taxon>
    </lineage>
</organism>
<feature type="transmembrane region" description="Helical" evidence="6">
    <location>
        <begin position="123"/>
        <end position="141"/>
    </location>
</feature>
<keyword evidence="7" id="KW-0732">Signal</keyword>
<reference evidence="8 9" key="1">
    <citation type="submission" date="2020-06" db="EMBL/GenBank/DDBJ databases">
        <authorList>
            <consortium name="Wellcome Sanger Institute Data Sharing"/>
        </authorList>
    </citation>
    <scope>NUCLEOTIDE SEQUENCE [LARGE SCALE GENOMIC DNA]</scope>
</reference>
<dbReference type="InterPro" id="IPR012435">
    <property type="entry name" value="TMEM144"/>
</dbReference>
<dbReference type="InterPro" id="IPR010651">
    <property type="entry name" value="Sugar_transport"/>
</dbReference>
<reference evidence="8" key="3">
    <citation type="submission" date="2025-09" db="UniProtKB">
        <authorList>
            <consortium name="Ensembl"/>
        </authorList>
    </citation>
    <scope>IDENTIFICATION</scope>
</reference>
<keyword evidence="9" id="KW-1185">Reference proteome</keyword>
<dbReference type="GO" id="GO:0015144">
    <property type="term" value="F:carbohydrate transmembrane transporter activity"/>
    <property type="evidence" value="ECO:0007669"/>
    <property type="project" value="InterPro"/>
</dbReference>
<evidence type="ECO:0000256" key="4">
    <source>
        <dbReference type="ARBA" id="ARBA00022989"/>
    </source>
</evidence>
<feature type="chain" id="PRO_5044295669" description="Transmembrane protein 144b" evidence="7">
    <location>
        <begin position="21"/>
        <end position="361"/>
    </location>
</feature>
<sequence length="361" mass="39499">IFRLFFIFLKRIVCVKMSSAAFCLDTDNSSEHGVQASAYLSDHTYGFVACLLSIVLYGSYLLPVKKLENGDGMFFQWTSCVAIWIVGTVGDMALGSPKIHPLAMLGGALWATGNVAAIHVVKLIGLALGVLLWGSSGLLMGWASSRFGWFGTKPEEVPYPMLNYCGAALCALSSVIFFFVKSDVRSHLSSETTPLLFDRVSLWDLRGTGPANSWMDSIAPKTKRIIGCCLAILCGLFYGSSFVPVLYIKHHSSSNVSRFTGSSQYNLDYCFAQCNGVFLASSVYFLIYCIGMKNRPRVYPRAILPGFLTGTMWAVATYSWFMASNYLSAVVTFPIGSGMVAALWGSLFFKEVKVSSQHQGL</sequence>